<evidence type="ECO:0000256" key="2">
    <source>
        <dbReference type="SAM" id="Coils"/>
    </source>
</evidence>
<accession>A0AAV2U220</accession>
<evidence type="ECO:0000256" key="3">
    <source>
        <dbReference type="SAM" id="MobiDB-lite"/>
    </source>
</evidence>
<dbReference type="AlphaFoldDB" id="A0AAV2U220"/>
<feature type="coiled-coil region" evidence="2">
    <location>
        <begin position="320"/>
        <end position="424"/>
    </location>
</feature>
<reference evidence="4" key="1">
    <citation type="submission" date="2024-06" db="EMBL/GenBank/DDBJ databases">
        <authorList>
            <person name="Liu X."/>
            <person name="Lenzi L."/>
            <person name="Haldenby T S."/>
            <person name="Uol C."/>
        </authorList>
    </citation>
    <scope>NUCLEOTIDE SEQUENCE</scope>
</reference>
<dbReference type="InterPro" id="IPR039902">
    <property type="entry name" value="CCDC148/CCDC112"/>
</dbReference>
<feature type="compositionally biased region" description="Polar residues" evidence="3">
    <location>
        <begin position="1"/>
        <end position="19"/>
    </location>
</feature>
<keyword evidence="1 2" id="KW-0175">Coiled coil</keyword>
<organism evidence="4 5">
    <name type="scientific">Calicophoron daubneyi</name>
    <name type="common">Rumen fluke</name>
    <name type="synonym">Paramphistomum daubneyi</name>
    <dbReference type="NCBI Taxonomy" id="300641"/>
    <lineage>
        <taxon>Eukaryota</taxon>
        <taxon>Metazoa</taxon>
        <taxon>Spiralia</taxon>
        <taxon>Lophotrochozoa</taxon>
        <taxon>Platyhelminthes</taxon>
        <taxon>Trematoda</taxon>
        <taxon>Digenea</taxon>
        <taxon>Plagiorchiida</taxon>
        <taxon>Pronocephalata</taxon>
        <taxon>Paramphistomoidea</taxon>
        <taxon>Paramphistomidae</taxon>
        <taxon>Calicophoron</taxon>
    </lineage>
</organism>
<protein>
    <recommendedName>
        <fullName evidence="6">Coiled-coil domain-containing protein 148</fullName>
    </recommendedName>
</protein>
<dbReference type="PANTHER" id="PTHR21549">
    <property type="entry name" value="MUTATED IN BLADDER CANCER 1"/>
    <property type="match status" value="1"/>
</dbReference>
<evidence type="ECO:0000256" key="1">
    <source>
        <dbReference type="ARBA" id="ARBA00023054"/>
    </source>
</evidence>
<dbReference type="Proteomes" id="UP001497525">
    <property type="component" value="Unassembled WGS sequence"/>
</dbReference>
<dbReference type="EMBL" id="CAXLJL010000989">
    <property type="protein sequence ID" value="CAL5142269.1"/>
    <property type="molecule type" value="Genomic_DNA"/>
</dbReference>
<gene>
    <name evidence="4" type="ORF">CDAUBV1_LOCUS17519</name>
</gene>
<proteinExistence type="predicted"/>
<evidence type="ECO:0000313" key="4">
    <source>
        <dbReference type="EMBL" id="CAL5142269.1"/>
    </source>
</evidence>
<evidence type="ECO:0008006" key="6">
    <source>
        <dbReference type="Google" id="ProtNLM"/>
    </source>
</evidence>
<dbReference type="PANTHER" id="PTHR21549:SF1">
    <property type="entry name" value="COILED-COIL DOMAIN-CONTAINING PROTEIN 148"/>
    <property type="match status" value="1"/>
</dbReference>
<name>A0AAV2U220_CALDB</name>
<comment type="caution">
    <text evidence="4">The sequence shown here is derived from an EMBL/GenBank/DDBJ whole genome shotgun (WGS) entry which is preliminary data.</text>
</comment>
<feature type="region of interest" description="Disordered" evidence="3">
    <location>
        <begin position="1"/>
        <end position="28"/>
    </location>
</feature>
<evidence type="ECO:0000313" key="5">
    <source>
        <dbReference type="Proteomes" id="UP001497525"/>
    </source>
</evidence>
<sequence length="588" mass="68670">MNWQSKLPHSKCLENQQNSEAREAYQTKSKDIETSINALSESRERMKSTLLLNQITGIWREEAISLRARERDTITSLHDPSFRWILMDSDVSKVLSDIEQRDREFEDVALRPIWTMREDLKNWMGCLKDKYDTPSSGSVKNLVDRMKMSVEEVRKALFAERSELETEIHKSGYSFEYNDNPVLSEVKEMGVPEAAWSWTTPDEGFLVTLLAEFLKLDISFFSRLESVQSEYASLHESHAELTKEELEISDYFWNMFQRLGGTNRRKLALEFLSKILPNRNKGELDEIVRLCERDKMLRARALTLKRSWMAARSDLSTRIKSTLVRALQLTEEKKAKAEEEDCQHRICKHLQEQVKRWREQKAEIAELEEKERMMDLIVKKRLQHEKKSREEAKRQATKQKVAAYKATKEALKNLEEENELVRLAALREMHAKQAKLDAARLLEAEKSRLLKIQLDHQHAKEAAVALERERQQRLEAFRRKVRPEVGTDRERLMSDTLSWRVRQNELHGNSKDTNQHAEDNARNEARMNSFSDEHLHADRRTRLTSMLHSAGLLDSGYARALLATVPSSFPTRKDNLTSEEMQAIFNNS</sequence>